<evidence type="ECO:0000313" key="4">
    <source>
        <dbReference type="Proteomes" id="UP000198975"/>
    </source>
</evidence>
<gene>
    <name evidence="3" type="ORF">GA0061071_102319</name>
</gene>
<dbReference type="Gene3D" id="3.40.50.300">
    <property type="entry name" value="P-loop containing nucleotide triphosphate hydrolases"/>
    <property type="match status" value="1"/>
</dbReference>
<evidence type="ECO:0000259" key="1">
    <source>
        <dbReference type="Pfam" id="PF13175"/>
    </source>
</evidence>
<keyword evidence="3" id="KW-0540">Nuclease</keyword>
<protein>
    <submittedName>
        <fullName evidence="3">Predicted ATP-dependent endonuclease of the OLD family, contains P-loop ATPase and TOPRIM domains</fullName>
    </submittedName>
</protein>
<dbReference type="Proteomes" id="UP000198975">
    <property type="component" value="Unassembled WGS sequence"/>
</dbReference>
<organism evidence="3 4">
    <name type="scientific">Kosakonia oryzendophytica</name>
    <dbReference type="NCBI Taxonomy" id="1005665"/>
    <lineage>
        <taxon>Bacteria</taxon>
        <taxon>Pseudomonadati</taxon>
        <taxon>Pseudomonadota</taxon>
        <taxon>Gammaproteobacteria</taxon>
        <taxon>Enterobacterales</taxon>
        <taxon>Enterobacteriaceae</taxon>
        <taxon>Kosakonia</taxon>
    </lineage>
</organism>
<dbReference type="PANTHER" id="PTHR43581">
    <property type="entry name" value="ATP/GTP PHOSPHATASE"/>
    <property type="match status" value="1"/>
</dbReference>
<dbReference type="OrthoDB" id="3322489at2"/>
<dbReference type="GO" id="GO:0016887">
    <property type="term" value="F:ATP hydrolysis activity"/>
    <property type="evidence" value="ECO:0007669"/>
    <property type="project" value="InterPro"/>
</dbReference>
<dbReference type="GO" id="GO:0005524">
    <property type="term" value="F:ATP binding"/>
    <property type="evidence" value="ECO:0007669"/>
    <property type="project" value="InterPro"/>
</dbReference>
<evidence type="ECO:0000313" key="3">
    <source>
        <dbReference type="EMBL" id="SCB88104.1"/>
    </source>
</evidence>
<dbReference type="InterPro" id="IPR003959">
    <property type="entry name" value="ATPase_AAA_core"/>
</dbReference>
<feature type="domain" description="ATPase AAA-type core" evidence="2">
    <location>
        <begin position="265"/>
        <end position="327"/>
    </location>
</feature>
<accession>A0A1C4A0B3</accession>
<proteinExistence type="predicted"/>
<keyword evidence="3" id="KW-0378">Hydrolase</keyword>
<dbReference type="GO" id="GO:0004519">
    <property type="term" value="F:endonuclease activity"/>
    <property type="evidence" value="ECO:0007669"/>
    <property type="project" value="UniProtKB-KW"/>
</dbReference>
<dbReference type="AlphaFoldDB" id="A0A1C4A0B3"/>
<keyword evidence="3" id="KW-0255">Endonuclease</keyword>
<dbReference type="RefSeq" id="WP_088237316.1">
    <property type="nucleotide sequence ID" value="NZ_FMAY01000002.1"/>
</dbReference>
<evidence type="ECO:0000259" key="2">
    <source>
        <dbReference type="Pfam" id="PF13304"/>
    </source>
</evidence>
<dbReference type="InterPro" id="IPR027417">
    <property type="entry name" value="P-loop_NTPase"/>
</dbReference>
<dbReference type="Pfam" id="PF13304">
    <property type="entry name" value="AAA_21"/>
    <property type="match status" value="1"/>
</dbReference>
<dbReference type="SUPFAM" id="SSF52540">
    <property type="entry name" value="P-loop containing nucleoside triphosphate hydrolases"/>
    <property type="match status" value="1"/>
</dbReference>
<dbReference type="InterPro" id="IPR051396">
    <property type="entry name" value="Bact_Antivir_Def_Nuclease"/>
</dbReference>
<feature type="domain" description="Endonuclease GajA/Old nuclease/RecF-like AAA" evidence="1">
    <location>
        <begin position="1"/>
        <end position="132"/>
    </location>
</feature>
<dbReference type="PANTHER" id="PTHR43581:SF2">
    <property type="entry name" value="EXCINUCLEASE ATPASE SUBUNIT"/>
    <property type="match status" value="1"/>
</dbReference>
<dbReference type="NCBIfam" id="NF038234">
    <property type="entry name" value="retron_eff_Eco8"/>
    <property type="match status" value="1"/>
</dbReference>
<keyword evidence="4" id="KW-1185">Reference proteome</keyword>
<reference evidence="4" key="1">
    <citation type="submission" date="2016-08" db="EMBL/GenBank/DDBJ databases">
        <authorList>
            <person name="Varghese N."/>
            <person name="Submissions Spin"/>
        </authorList>
    </citation>
    <scope>NUCLEOTIDE SEQUENCE [LARGE SCALE GENOMIC DNA]</scope>
    <source>
        <strain evidence="4">REICA_082</strain>
    </source>
</reference>
<sequence length="700" mass="82019">MTIKSIEITNLLSFDSIKIDQIKDINCIVGKNNAGKSNLLKLVKFFYDTLDGKESLPPKLHSNYSYKGAITLTYDTTRIYRIARKNSGNKYFNYILRKLIPAHMRGFFSASRYNKNPTFFTLTLHIYSDNSIRWSTKDKQTRDLILYLYPFFHIEPRHMNLHDWDSLWDLVARLKSFNLSKTNNSTVIEFFDKAINTDSEHSYKKYIEELNTILKTQKSTQKEKILSYIKAGLKGYKFEIEENELIYQSDGTNSFHFIKTFLNILITIAKREYITPFVFIDEPELGLHPKMNEMLIKEIYRSYAYKAIAGKTPNPKIIMSTHSSNIVKEIIKSFRDKQSILFFRKNRQSTTHIDYLNSTFNNESFINIFSDNEARLYFSKFILFVEGETEQEVFGNAKLAQHFPNLNEIDVYKSSSNIIGERVNPSYANSSIPYLFLFDADKAWKITGTPGNYTLSTEKNGNYYSLKKPILEKDFRKYSLGYNPKYIEIAKNIKSIIDVIDSKVSINETTQRFVDEDMIENFRSAIKKYLLLKNFYINQNTFEGCLININSASLFYKWLEKERGVNIKKIKSRVNTRNSLDQRMLLTFFRVIFNGKTDSLWDYSIFNLEVYANAIKTGSPVPEKLLRTSLKAKRLMAYIEKNSMKNKSLKKTDGWATSFINFALDFIEAQSKRQKKSFNTIFKFYFPEFHDIIQRLQPDS</sequence>
<dbReference type="EMBL" id="FMAY01000002">
    <property type="protein sequence ID" value="SCB88104.1"/>
    <property type="molecule type" value="Genomic_DNA"/>
</dbReference>
<dbReference type="Pfam" id="PF13175">
    <property type="entry name" value="AAA_15"/>
    <property type="match status" value="1"/>
</dbReference>
<name>A0A1C4A0B3_9ENTR</name>
<dbReference type="InterPro" id="IPR041685">
    <property type="entry name" value="AAA_GajA/Old/RecF-like"/>
</dbReference>